<dbReference type="Gene3D" id="2.30.29.30">
    <property type="entry name" value="Pleckstrin-homology domain (PH domain)/Phosphotyrosine-binding domain (PTB)"/>
    <property type="match status" value="1"/>
</dbReference>
<dbReference type="STRING" id="9925.ENSCHIP00000023507"/>
<proteinExistence type="predicted"/>
<dbReference type="GeneTree" id="ENSGT00940000157376"/>
<organism evidence="2 3">
    <name type="scientific">Capra hircus</name>
    <name type="common">Goat</name>
    <dbReference type="NCBI Taxonomy" id="9925"/>
    <lineage>
        <taxon>Eukaryota</taxon>
        <taxon>Metazoa</taxon>
        <taxon>Chordata</taxon>
        <taxon>Craniata</taxon>
        <taxon>Vertebrata</taxon>
        <taxon>Euteleostomi</taxon>
        <taxon>Mammalia</taxon>
        <taxon>Eutheria</taxon>
        <taxon>Laurasiatheria</taxon>
        <taxon>Artiodactyla</taxon>
        <taxon>Ruminantia</taxon>
        <taxon>Pecora</taxon>
        <taxon>Bovidae</taxon>
        <taxon>Caprinae</taxon>
        <taxon>Capra</taxon>
    </lineage>
</organism>
<feature type="domain" description="WH1" evidence="1">
    <location>
        <begin position="1"/>
        <end position="81"/>
    </location>
</feature>
<dbReference type="Bgee" id="ENSCHIG00000021050">
    <property type="expression patterns" value="Expressed in ileum and 13 other cell types or tissues"/>
</dbReference>
<dbReference type="GO" id="GO:0017124">
    <property type="term" value="F:SH3 domain binding"/>
    <property type="evidence" value="ECO:0007669"/>
    <property type="project" value="TreeGrafter"/>
</dbReference>
<sequence length="95" mass="10597">DDASKKWVPAGGSAGFIRVHIYHHTGSNTFGAVGRKIQDHHQIRISCIVPKGLKYNQATQTFHPGRDARQVVFTSALMHALEEMAKFPTALEEVW</sequence>
<dbReference type="GO" id="GO:0005522">
    <property type="term" value="F:profilin binding"/>
    <property type="evidence" value="ECO:0007669"/>
    <property type="project" value="TreeGrafter"/>
</dbReference>
<accession>A0A452FHB1</accession>
<evidence type="ECO:0000313" key="3">
    <source>
        <dbReference type="Proteomes" id="UP000291000"/>
    </source>
</evidence>
<dbReference type="SMART" id="SM00461">
    <property type="entry name" value="WH1"/>
    <property type="match status" value="1"/>
</dbReference>
<evidence type="ECO:0000313" key="2">
    <source>
        <dbReference type="Ensembl" id="ENSCHIP00000023507.1"/>
    </source>
</evidence>
<keyword evidence="3" id="KW-1185">Reference proteome</keyword>
<dbReference type="AlphaFoldDB" id="A0A452FHB1"/>
<dbReference type="InterPro" id="IPR011993">
    <property type="entry name" value="PH-like_dom_sf"/>
</dbReference>
<dbReference type="GO" id="GO:0070358">
    <property type="term" value="P:actin polymerization-dependent cell motility"/>
    <property type="evidence" value="ECO:0007669"/>
    <property type="project" value="TreeGrafter"/>
</dbReference>
<reference evidence="2" key="3">
    <citation type="submission" date="2025-09" db="UniProtKB">
        <authorList>
            <consortium name="Ensembl"/>
        </authorList>
    </citation>
    <scope>IDENTIFICATION</scope>
</reference>
<reference evidence="2" key="2">
    <citation type="submission" date="2025-08" db="UniProtKB">
        <authorList>
            <consortium name="Ensembl"/>
        </authorList>
    </citation>
    <scope>IDENTIFICATION</scope>
</reference>
<reference evidence="2 3" key="1">
    <citation type="submission" date="2016-04" db="EMBL/GenBank/DDBJ databases">
        <title>Polished mammalian reference genomes with single-molecule sequencing and chromosome conformation capture applied to the Capra hircus genome.</title>
        <authorList>
            <person name="Bickhart D.M."/>
            <person name="Koren S."/>
            <person name="Rosen B."/>
            <person name="Hastie A."/>
            <person name="Liachko I."/>
            <person name="Sullivan S.T."/>
            <person name="Burton J."/>
            <person name="Sayre B.L."/>
            <person name="Huson H.J."/>
            <person name="Lee J."/>
            <person name="Lam E."/>
            <person name="Kelley C.M."/>
            <person name="Hutchison J.L."/>
            <person name="Zhou Y."/>
            <person name="Sun J."/>
            <person name="Crisa A."/>
            <person name="Schwartz J.C."/>
            <person name="Hammond J.A."/>
            <person name="Schroeder S.G."/>
            <person name="Liu G.E."/>
            <person name="Dunham M."/>
            <person name="Shendure J."/>
            <person name="Sonstegard T.S."/>
            <person name="Phillippy A.M."/>
            <person name="Van Tassell C.P."/>
            <person name="Smith T.P."/>
        </authorList>
    </citation>
    <scope>NUCLEOTIDE SEQUENCE [LARGE SCALE GENOMIC DNA]</scope>
</reference>
<protein>
    <recommendedName>
        <fullName evidence="1">WH1 domain-containing protein</fullName>
    </recommendedName>
</protein>
<evidence type="ECO:0000259" key="1">
    <source>
        <dbReference type="SMART" id="SM00461"/>
    </source>
</evidence>
<name>A0A452FHB1_CAPHI</name>
<dbReference type="GO" id="GO:0007411">
    <property type="term" value="P:axon guidance"/>
    <property type="evidence" value="ECO:0007669"/>
    <property type="project" value="TreeGrafter"/>
</dbReference>
<dbReference type="EMBL" id="LWLT01000015">
    <property type="status" value="NOT_ANNOTATED_CDS"/>
    <property type="molecule type" value="Genomic_DNA"/>
</dbReference>
<dbReference type="PANTHER" id="PTHR11202">
    <property type="entry name" value="SPROUTY-RELATED, EVH1 DOMAIN-CONTAINING PROTEIN FAMILY MEMBER"/>
    <property type="match status" value="1"/>
</dbReference>
<dbReference type="GO" id="GO:0008154">
    <property type="term" value="P:actin polymerization or depolymerization"/>
    <property type="evidence" value="ECO:0007669"/>
    <property type="project" value="TreeGrafter"/>
</dbReference>
<dbReference type="Ensembl" id="ENSCHIT00000031367.1">
    <property type="protein sequence ID" value="ENSCHIP00000023507.1"/>
    <property type="gene ID" value="ENSCHIG00000021050.1"/>
</dbReference>
<dbReference type="PANTHER" id="PTHR11202:SF1">
    <property type="entry name" value="PROTEIN ENABLED HOMOLOG"/>
    <property type="match status" value="1"/>
</dbReference>
<dbReference type="InterPro" id="IPR000697">
    <property type="entry name" value="WH1/EVH1_dom"/>
</dbReference>
<dbReference type="Pfam" id="PF00568">
    <property type="entry name" value="WH1"/>
    <property type="match status" value="1"/>
</dbReference>
<dbReference type="SUPFAM" id="SSF50729">
    <property type="entry name" value="PH domain-like"/>
    <property type="match status" value="1"/>
</dbReference>
<dbReference type="Proteomes" id="UP000291000">
    <property type="component" value="Chromosome 15"/>
</dbReference>